<protein>
    <submittedName>
        <fullName evidence="2">Uncharacterized protein</fullName>
    </submittedName>
</protein>
<reference evidence="2" key="1">
    <citation type="journal article" date="2021" name="Proc. Natl. Acad. Sci. U.S.A.">
        <title>A Catalog of Tens of Thousands of Viruses from Human Metagenomes Reveals Hidden Associations with Chronic Diseases.</title>
        <authorList>
            <person name="Tisza M.J."/>
            <person name="Buck C.B."/>
        </authorList>
    </citation>
    <scope>NUCLEOTIDE SEQUENCE</scope>
    <source>
        <strain evidence="2">Ctqq75</strain>
    </source>
</reference>
<proteinExistence type="predicted"/>
<feature type="transmembrane region" description="Helical" evidence="1">
    <location>
        <begin position="6"/>
        <end position="26"/>
    </location>
</feature>
<sequence>MDNSRGYFFVSFLLYVGQLFSVPHLCGTIKKTTTQSFHISERGSI</sequence>
<evidence type="ECO:0000256" key="1">
    <source>
        <dbReference type="SAM" id="Phobius"/>
    </source>
</evidence>
<name>A0A8S5REQ5_9VIRU</name>
<keyword evidence="1" id="KW-0812">Transmembrane</keyword>
<dbReference type="EMBL" id="BK059096">
    <property type="protein sequence ID" value="DAE29643.1"/>
    <property type="molecule type" value="Genomic_DNA"/>
</dbReference>
<keyword evidence="1" id="KW-0472">Membrane</keyword>
<organism evidence="2">
    <name type="scientific">virus sp. ctqq75</name>
    <dbReference type="NCBI Taxonomy" id="2827999"/>
    <lineage>
        <taxon>Viruses</taxon>
    </lineage>
</organism>
<keyword evidence="1" id="KW-1133">Transmembrane helix</keyword>
<evidence type="ECO:0000313" key="2">
    <source>
        <dbReference type="EMBL" id="DAE29643.1"/>
    </source>
</evidence>
<accession>A0A8S5REQ5</accession>